<dbReference type="InterPro" id="IPR003439">
    <property type="entry name" value="ABC_transporter-like_ATP-bd"/>
</dbReference>
<dbReference type="SMART" id="SM00382">
    <property type="entry name" value="AAA"/>
    <property type="match status" value="1"/>
</dbReference>
<keyword evidence="6" id="KW-0067">ATP-binding</keyword>
<feature type="domain" description="ABC transporter" evidence="9">
    <location>
        <begin position="8"/>
        <end position="249"/>
    </location>
</feature>
<sequence length="290" mass="32248">MDTEVKKIVVENLSYTYPLSKIKALDNVSFSIFPGESVGIIGRNGAGKSTLCLALTGLVPSFFGGKRSGRVLIDGTDVLDIPKEKLVRKIGLVLQNPFSQISGAKMTVFEEVAFGLENVGLERDEILEKVEKILRRLDLWSKRDQNPFELSGGQLQRLAIASVLALEPEILVLDEPTSQLDPQGTTEVFEVLSELKKMGITIILVEHKFEKLVEHVDKLIFLHEGKLIGFSTPEEIFSMREIDEYNVGEPIYTSVCKKLNARKPNGKYPVHFEEAVEVLKGALKRHGTNG</sequence>
<accession>H9UE01</accession>
<evidence type="ECO:0000313" key="10">
    <source>
        <dbReference type="EMBL" id="AFG35744.1"/>
    </source>
</evidence>
<evidence type="ECO:0000256" key="3">
    <source>
        <dbReference type="ARBA" id="ARBA00022448"/>
    </source>
</evidence>
<dbReference type="GO" id="GO:0042626">
    <property type="term" value="F:ATPase-coupled transmembrane transporter activity"/>
    <property type="evidence" value="ECO:0007669"/>
    <property type="project" value="TreeGrafter"/>
</dbReference>
<dbReference type="AlphaFoldDB" id="H9UE01"/>
<evidence type="ECO:0000256" key="8">
    <source>
        <dbReference type="ARBA" id="ARBA00023136"/>
    </source>
</evidence>
<dbReference type="GO" id="GO:0016887">
    <property type="term" value="F:ATP hydrolysis activity"/>
    <property type="evidence" value="ECO:0007669"/>
    <property type="project" value="InterPro"/>
</dbReference>
<dbReference type="PROSITE" id="PS00211">
    <property type="entry name" value="ABC_TRANSPORTER_1"/>
    <property type="match status" value="1"/>
</dbReference>
<keyword evidence="11" id="KW-1185">Reference proteome</keyword>
<keyword evidence="8" id="KW-0472">Membrane</keyword>
<dbReference type="EMBL" id="CP003260">
    <property type="protein sequence ID" value="AFG35744.1"/>
    <property type="molecule type" value="Genomic_DNA"/>
</dbReference>
<dbReference type="eggNOG" id="COG1122">
    <property type="taxonomic scope" value="Bacteria"/>
</dbReference>
<gene>
    <name evidence="10" type="ordered locus">Ferpe_1686</name>
</gene>
<dbReference type="KEGG" id="fpe:Ferpe_1686"/>
<dbReference type="STRING" id="771875.Ferpe_1686"/>
<proteinExistence type="inferred from homology"/>
<evidence type="ECO:0000256" key="1">
    <source>
        <dbReference type="ARBA" id="ARBA00004236"/>
    </source>
</evidence>
<name>H9UE01_FERPD</name>
<dbReference type="SUPFAM" id="SSF52540">
    <property type="entry name" value="P-loop containing nucleoside triphosphate hydrolases"/>
    <property type="match status" value="1"/>
</dbReference>
<organism evidence="10 11">
    <name type="scientific">Fervidobacterium pennivorans (strain DSM 9078 / Ven5)</name>
    <dbReference type="NCBI Taxonomy" id="771875"/>
    <lineage>
        <taxon>Bacteria</taxon>
        <taxon>Thermotogati</taxon>
        <taxon>Thermotogota</taxon>
        <taxon>Thermotogae</taxon>
        <taxon>Thermotogales</taxon>
        <taxon>Fervidobacteriaceae</taxon>
        <taxon>Fervidobacterium</taxon>
    </lineage>
</organism>
<dbReference type="InterPro" id="IPR017871">
    <property type="entry name" value="ABC_transporter-like_CS"/>
</dbReference>
<protein>
    <submittedName>
        <fullName evidence="10">ABC-type cobalt transport system, ATPase component</fullName>
    </submittedName>
</protein>
<keyword evidence="3" id="KW-0813">Transport</keyword>
<dbReference type="RefSeq" id="WP_014452178.1">
    <property type="nucleotide sequence ID" value="NC_017095.1"/>
</dbReference>
<comment type="subcellular location">
    <subcellularLocation>
        <location evidence="1">Cell membrane</location>
    </subcellularLocation>
</comment>
<reference evidence="10" key="1">
    <citation type="submission" date="2012-03" db="EMBL/GenBank/DDBJ databases">
        <title>Complete sequence of Fervidobacterium pennivorans DSM 9078.</title>
        <authorList>
            <consortium name="US DOE Joint Genome Institute"/>
            <person name="Lucas S."/>
            <person name="Han J."/>
            <person name="Lapidus A."/>
            <person name="Cheng J.-F."/>
            <person name="Goodwin L."/>
            <person name="Pitluck S."/>
            <person name="Peters L."/>
            <person name="Ovchinnikova G."/>
            <person name="Lu M."/>
            <person name="Detter J.C."/>
            <person name="Han C."/>
            <person name="Tapia R."/>
            <person name="Land M."/>
            <person name="Hauser L."/>
            <person name="Kyrpides N."/>
            <person name="Ivanova N."/>
            <person name="Pagani I."/>
            <person name="Noll K.M."/>
            <person name="Woyke T."/>
        </authorList>
    </citation>
    <scope>NUCLEOTIDE SEQUENCE</scope>
    <source>
        <strain evidence="10">DSM 9078</strain>
    </source>
</reference>
<dbReference type="PATRIC" id="fig|771875.3.peg.1702"/>
<dbReference type="Gene3D" id="3.40.50.300">
    <property type="entry name" value="P-loop containing nucleotide triphosphate hydrolases"/>
    <property type="match status" value="1"/>
</dbReference>
<dbReference type="InterPro" id="IPR015856">
    <property type="entry name" value="ABC_transpr_CbiO/EcfA_su"/>
</dbReference>
<evidence type="ECO:0000256" key="5">
    <source>
        <dbReference type="ARBA" id="ARBA00022741"/>
    </source>
</evidence>
<comment type="similarity">
    <text evidence="2">Belongs to the ABC transporter superfamily.</text>
</comment>
<dbReference type="Pfam" id="PF00005">
    <property type="entry name" value="ABC_tran"/>
    <property type="match status" value="1"/>
</dbReference>
<evidence type="ECO:0000256" key="7">
    <source>
        <dbReference type="ARBA" id="ARBA00022967"/>
    </source>
</evidence>
<keyword evidence="5" id="KW-0547">Nucleotide-binding</keyword>
<dbReference type="InterPro" id="IPR003593">
    <property type="entry name" value="AAA+_ATPase"/>
</dbReference>
<dbReference type="InterPro" id="IPR027417">
    <property type="entry name" value="P-loop_NTPase"/>
</dbReference>
<evidence type="ECO:0000256" key="4">
    <source>
        <dbReference type="ARBA" id="ARBA00022475"/>
    </source>
</evidence>
<keyword evidence="4" id="KW-1003">Cell membrane</keyword>
<evidence type="ECO:0000256" key="2">
    <source>
        <dbReference type="ARBA" id="ARBA00005417"/>
    </source>
</evidence>
<dbReference type="GO" id="GO:0005524">
    <property type="term" value="F:ATP binding"/>
    <property type="evidence" value="ECO:0007669"/>
    <property type="project" value="UniProtKB-KW"/>
</dbReference>
<dbReference type="PANTHER" id="PTHR43553">
    <property type="entry name" value="HEAVY METAL TRANSPORTER"/>
    <property type="match status" value="1"/>
</dbReference>
<evidence type="ECO:0000259" key="9">
    <source>
        <dbReference type="PROSITE" id="PS50893"/>
    </source>
</evidence>
<dbReference type="FunFam" id="3.40.50.300:FF:000224">
    <property type="entry name" value="Energy-coupling factor transporter ATP-binding protein EcfA"/>
    <property type="match status" value="1"/>
</dbReference>
<dbReference type="GO" id="GO:0043190">
    <property type="term" value="C:ATP-binding cassette (ABC) transporter complex"/>
    <property type="evidence" value="ECO:0007669"/>
    <property type="project" value="TreeGrafter"/>
</dbReference>
<evidence type="ECO:0000256" key="6">
    <source>
        <dbReference type="ARBA" id="ARBA00022840"/>
    </source>
</evidence>
<dbReference type="InterPro" id="IPR050095">
    <property type="entry name" value="ECF_ABC_transporter_ATP-bd"/>
</dbReference>
<dbReference type="CDD" id="cd03225">
    <property type="entry name" value="ABC_cobalt_CbiO_domain1"/>
    <property type="match status" value="1"/>
</dbReference>
<evidence type="ECO:0000313" key="11">
    <source>
        <dbReference type="Proteomes" id="UP000007384"/>
    </source>
</evidence>
<dbReference type="HOGENOM" id="CLU_000604_1_22_0"/>
<keyword evidence="7" id="KW-1278">Translocase</keyword>
<dbReference type="Proteomes" id="UP000007384">
    <property type="component" value="Chromosome"/>
</dbReference>
<dbReference type="PROSITE" id="PS50893">
    <property type="entry name" value="ABC_TRANSPORTER_2"/>
    <property type="match status" value="1"/>
</dbReference>